<feature type="transmembrane region" description="Helical" evidence="1">
    <location>
        <begin position="696"/>
        <end position="722"/>
    </location>
</feature>
<evidence type="ECO:0000313" key="2">
    <source>
        <dbReference type="EMBL" id="EWS72830.1"/>
    </source>
</evidence>
<dbReference type="GeneID" id="24439611"/>
<dbReference type="Proteomes" id="UP000009168">
    <property type="component" value="Unassembled WGS sequence"/>
</dbReference>
<evidence type="ECO:0000313" key="3">
    <source>
        <dbReference type="Proteomes" id="UP000009168"/>
    </source>
</evidence>
<feature type="transmembrane region" description="Helical" evidence="1">
    <location>
        <begin position="742"/>
        <end position="766"/>
    </location>
</feature>
<sequence length="1073" mass="124103">MIVQIQEQDINTVQYLSGKFILNNVTLLNCVDTNFSIEVKSAKLSQIALDYIEVSQTIFSIQAEQINLDYFNITNTKPFPNGADNNEISILNINQQSIGGYAHISQSKFINFTIQNNNPLILLNELQNIVLGNVLIKNVINTQNQFTSIFVIQNCYNVTISDSQFSNNINSNGPGGVIHATENKLISNKAVYSSGGAIYLQNNNLIMQNSVVSSNLAQIGGGIYYTQIFPQFIIDLQSSNKNNNTFKNNVGIIFGKNFGSTLRKVHIDLDSIEAPNTILEYFQDKNILIKQFKSGNQINFKKIQLLDEEDNPLKLLDFNSTQFSQLSNDVQSLLQQISVSVNCEQENQQIQCVGQLQAKSFTNGGFSLDVQILYKPMSNMTLKLVSNVFPEIKDSNGNIVFIGGQVEQNVQVFMEQCSVGEILTQYGNSIACESCPDGKYSLIQNDSQCKLCLDSAIRCIGSNIYLKNGYWRENNQTDNIFQCTFNPLSCKPELSTSKFNCDVGYKGPLCQSCDTYGQIWETNYSEILNPGYCYKCQESQVKIIVYNLTFFFLIFCYILTILKRIINQLEIKLTGYFLNRLDIIYLGSTLSQLDRPSILSKILTEHLQILSLICTFTFKMPSSFTLPIQFSGNPTSLTSKSIDCVFSHYPQLQPLWLFQSLWSLSLPIGIFLIYILIGFVYFVFKVNIFFKYLRTAVIFIYFYFFPMIITLACRSFNCITIGNKKYLDLDLNVECFDKDYHLPFIFYYSIPVTLLWGLIIPLILFYKIYHAKQNKKSIFIRIKYSFLFAGYKERYYFWEFWKLFFKMKLIVVSILLKQNIYYKVGVLNILLLFQFYLLLKSKPYVREYFNSLSQISTFLYALSLNLCFLQIISDQNEQEEQIAWIFLVFFINLLFIFVLVLGLLRLNISVEREERNCFQNIIFQICNKHPSLFDIKIQKKDKIRFLLKIRELKKKIRQLISYQKNVDPTESIQKHFNQKNLQNQILSPNSIKLTQTISSESDEKQSIFKKYNFKNRMKNRQPYYTRNTKPNQIQLRDQASSNLSSFRNSNFSGDYIIETESSIQNKDLLKVQN</sequence>
<proteinExistence type="predicted"/>
<feature type="transmembrane region" description="Helical" evidence="1">
    <location>
        <begin position="609"/>
        <end position="630"/>
    </location>
</feature>
<dbReference type="InterPro" id="IPR011050">
    <property type="entry name" value="Pectin_lyase_fold/virulence"/>
</dbReference>
<keyword evidence="1" id="KW-1133">Transmembrane helix</keyword>
<dbReference type="SUPFAM" id="SSF51126">
    <property type="entry name" value="Pectin lyase-like"/>
    <property type="match status" value="1"/>
</dbReference>
<dbReference type="PANTHER" id="PTHR11319:SF35">
    <property type="entry name" value="OUTER MEMBRANE PROTEIN PMPC-RELATED"/>
    <property type="match status" value="1"/>
</dbReference>
<dbReference type="RefSeq" id="XP_012654656.1">
    <property type="nucleotide sequence ID" value="XM_012799202.1"/>
</dbReference>
<dbReference type="PANTHER" id="PTHR11319">
    <property type="entry name" value="G PROTEIN-COUPLED RECEPTOR-RELATED"/>
    <property type="match status" value="1"/>
</dbReference>
<accession>W7X0Z8</accession>
<reference evidence="3" key="1">
    <citation type="journal article" date="2006" name="PLoS Biol.">
        <title>Macronuclear genome sequence of the ciliate Tetrahymena thermophila, a model eukaryote.</title>
        <authorList>
            <person name="Eisen J.A."/>
            <person name="Coyne R.S."/>
            <person name="Wu M."/>
            <person name="Wu D."/>
            <person name="Thiagarajan M."/>
            <person name="Wortman J.R."/>
            <person name="Badger J.H."/>
            <person name="Ren Q."/>
            <person name="Amedeo P."/>
            <person name="Jones K.M."/>
            <person name="Tallon L.J."/>
            <person name="Delcher A.L."/>
            <person name="Salzberg S.L."/>
            <person name="Silva J.C."/>
            <person name="Haas B.J."/>
            <person name="Majoros W.H."/>
            <person name="Farzad M."/>
            <person name="Carlton J.M."/>
            <person name="Smith R.K. Jr."/>
            <person name="Garg J."/>
            <person name="Pearlman R.E."/>
            <person name="Karrer K.M."/>
            <person name="Sun L."/>
            <person name="Manning G."/>
            <person name="Elde N.C."/>
            <person name="Turkewitz A.P."/>
            <person name="Asai D.J."/>
            <person name="Wilkes D.E."/>
            <person name="Wang Y."/>
            <person name="Cai H."/>
            <person name="Collins K."/>
            <person name="Stewart B.A."/>
            <person name="Lee S.R."/>
            <person name="Wilamowska K."/>
            <person name="Weinberg Z."/>
            <person name="Ruzzo W.L."/>
            <person name="Wloga D."/>
            <person name="Gaertig J."/>
            <person name="Frankel J."/>
            <person name="Tsao C.-C."/>
            <person name="Gorovsky M.A."/>
            <person name="Keeling P.J."/>
            <person name="Waller R.F."/>
            <person name="Patron N.J."/>
            <person name="Cherry J.M."/>
            <person name="Stover N.A."/>
            <person name="Krieger C.J."/>
            <person name="del Toro C."/>
            <person name="Ryder H.F."/>
            <person name="Williamson S.C."/>
            <person name="Barbeau R.A."/>
            <person name="Hamilton E.P."/>
            <person name="Orias E."/>
        </authorList>
    </citation>
    <scope>NUCLEOTIDE SEQUENCE [LARGE SCALE GENOMIC DNA]</scope>
    <source>
        <strain evidence="3">SB210</strain>
    </source>
</reference>
<dbReference type="EMBL" id="GG662556">
    <property type="protein sequence ID" value="EWS72830.1"/>
    <property type="molecule type" value="Genomic_DNA"/>
</dbReference>
<dbReference type="AlphaFoldDB" id="W7X0Z8"/>
<feature type="transmembrane region" description="Helical" evidence="1">
    <location>
        <begin position="661"/>
        <end position="684"/>
    </location>
</feature>
<evidence type="ECO:0000256" key="1">
    <source>
        <dbReference type="SAM" id="Phobius"/>
    </source>
</evidence>
<dbReference type="InParanoid" id="W7X0Z8"/>
<keyword evidence="1 2" id="KW-0812">Transmembrane</keyword>
<dbReference type="KEGG" id="tet:TTHERM_000566949"/>
<keyword evidence="1" id="KW-0472">Membrane</keyword>
<gene>
    <name evidence="2" type="ORF">TTHERM_000566949</name>
</gene>
<feature type="transmembrane region" description="Helical" evidence="1">
    <location>
        <begin position="820"/>
        <end position="839"/>
    </location>
</feature>
<feature type="transmembrane region" description="Helical" evidence="1">
    <location>
        <begin position="543"/>
        <end position="562"/>
    </location>
</feature>
<feature type="transmembrane region" description="Helical" evidence="1">
    <location>
        <begin position="884"/>
        <end position="906"/>
    </location>
</feature>
<dbReference type="OrthoDB" id="338325at2759"/>
<name>W7X0Z8_TETTS</name>
<feature type="transmembrane region" description="Helical" evidence="1">
    <location>
        <begin position="851"/>
        <end position="872"/>
    </location>
</feature>
<protein>
    <submittedName>
        <fullName evidence="2">Transmembrane protein, putative</fullName>
    </submittedName>
</protein>
<keyword evidence="3" id="KW-1185">Reference proteome</keyword>
<organism evidence="2 3">
    <name type="scientific">Tetrahymena thermophila (strain SB210)</name>
    <dbReference type="NCBI Taxonomy" id="312017"/>
    <lineage>
        <taxon>Eukaryota</taxon>
        <taxon>Sar</taxon>
        <taxon>Alveolata</taxon>
        <taxon>Ciliophora</taxon>
        <taxon>Intramacronucleata</taxon>
        <taxon>Oligohymenophorea</taxon>
        <taxon>Hymenostomatida</taxon>
        <taxon>Tetrahymenina</taxon>
        <taxon>Tetrahymenidae</taxon>
        <taxon>Tetrahymena</taxon>
    </lineage>
</organism>